<dbReference type="Gene3D" id="3.40.190.10">
    <property type="entry name" value="Periplasmic binding protein-like II"/>
    <property type="match status" value="2"/>
</dbReference>
<dbReference type="GO" id="GO:0030288">
    <property type="term" value="C:outer membrane-bounded periplasmic space"/>
    <property type="evidence" value="ECO:0007669"/>
    <property type="project" value="TreeGrafter"/>
</dbReference>
<comment type="caution">
    <text evidence="5">The sequence shown here is derived from an EMBL/GenBank/DDBJ whole genome shotgun (WGS) entry which is preliminary data.</text>
</comment>
<gene>
    <name evidence="5" type="ORF">E1286_43570</name>
</gene>
<dbReference type="PANTHER" id="PTHR30085">
    <property type="entry name" value="AMINO ACID ABC TRANSPORTER PERMEASE"/>
    <property type="match status" value="1"/>
</dbReference>
<keyword evidence="6" id="KW-1185">Reference proteome</keyword>
<feature type="domain" description="Solute-binding protein family 3/N-terminal" evidence="4">
    <location>
        <begin position="43"/>
        <end position="273"/>
    </location>
</feature>
<dbReference type="InterPro" id="IPR051455">
    <property type="entry name" value="Bact_solute-bind_prot3"/>
</dbReference>
<protein>
    <submittedName>
        <fullName evidence="5">Glutamate ABC transporter substrate-binding protein</fullName>
    </submittedName>
</protein>
<dbReference type="SUPFAM" id="SSF53850">
    <property type="entry name" value="Periplasmic binding protein-like II"/>
    <property type="match status" value="1"/>
</dbReference>
<evidence type="ECO:0000259" key="4">
    <source>
        <dbReference type="SMART" id="SM00062"/>
    </source>
</evidence>
<dbReference type="GO" id="GO:0006865">
    <property type="term" value="P:amino acid transport"/>
    <property type="evidence" value="ECO:0007669"/>
    <property type="project" value="TreeGrafter"/>
</dbReference>
<keyword evidence="3" id="KW-0732">Signal</keyword>
<evidence type="ECO:0000256" key="2">
    <source>
        <dbReference type="ARBA" id="ARBA00022448"/>
    </source>
</evidence>
<dbReference type="PROSITE" id="PS51257">
    <property type="entry name" value="PROKAR_LIPOPROTEIN"/>
    <property type="match status" value="1"/>
</dbReference>
<dbReference type="SMART" id="SM00062">
    <property type="entry name" value="PBPb"/>
    <property type="match status" value="1"/>
</dbReference>
<evidence type="ECO:0000313" key="6">
    <source>
        <dbReference type="Proteomes" id="UP000295302"/>
    </source>
</evidence>
<reference evidence="5 6" key="1">
    <citation type="submission" date="2019-03" db="EMBL/GenBank/DDBJ databases">
        <title>Draft genome sequences of novel Actinobacteria.</title>
        <authorList>
            <person name="Sahin N."/>
            <person name="Ay H."/>
            <person name="Saygin H."/>
        </authorList>
    </citation>
    <scope>NUCLEOTIDE SEQUENCE [LARGE SCALE GENOMIC DNA]</scope>
    <source>
        <strain evidence="5 6">CH32</strain>
    </source>
</reference>
<keyword evidence="2" id="KW-0813">Transport</keyword>
<dbReference type="InterPro" id="IPR001638">
    <property type="entry name" value="Solute-binding_3/MltF_N"/>
</dbReference>
<evidence type="ECO:0000256" key="1">
    <source>
        <dbReference type="ARBA" id="ARBA00010333"/>
    </source>
</evidence>
<sequence>MQGGRGSMRGAAHAGLVMVLALTACGGGGSYTTAVDKIRNTGTAVVGTKADQPGVGLRTGAGEPQGFDVDVARYIVRQLAGGDDVRITWRESPSSAREALLQNGTVDLVVASYSITPARSARVTFAGPYVIARQDTMVRAGDTSIRKTTDLRGKRICLAEGSNSYRRIVDPPPDGLLNLPAVLVPAANYSDCVRKLAAGQLDAVSTEDLVLAGYAEQQPGRFRLLNDPISDEKYGVGIKKGDIATCEAVNRAIIRMWQDGTAAHLLRKWFGGTGLKLPASMPRLQRCG</sequence>
<organism evidence="5 6">
    <name type="scientific">Nonomuraea terrae</name>
    <dbReference type="NCBI Taxonomy" id="2530383"/>
    <lineage>
        <taxon>Bacteria</taxon>
        <taxon>Bacillati</taxon>
        <taxon>Actinomycetota</taxon>
        <taxon>Actinomycetes</taxon>
        <taxon>Streptosporangiales</taxon>
        <taxon>Streptosporangiaceae</taxon>
        <taxon>Nonomuraea</taxon>
    </lineage>
</organism>
<proteinExistence type="inferred from homology"/>
<dbReference type="EMBL" id="SMKQ01000284">
    <property type="protein sequence ID" value="TDD32455.1"/>
    <property type="molecule type" value="Genomic_DNA"/>
</dbReference>
<dbReference type="GO" id="GO:0005576">
    <property type="term" value="C:extracellular region"/>
    <property type="evidence" value="ECO:0007669"/>
    <property type="project" value="TreeGrafter"/>
</dbReference>
<dbReference type="OrthoDB" id="9807888at2"/>
<dbReference type="CDD" id="cd13690">
    <property type="entry name" value="PBP2_GluB"/>
    <property type="match status" value="1"/>
</dbReference>
<name>A0A4R4XN61_9ACTN</name>
<dbReference type="PANTHER" id="PTHR30085:SF6">
    <property type="entry name" value="ABC TRANSPORTER GLUTAMINE-BINDING PROTEIN GLNH"/>
    <property type="match status" value="1"/>
</dbReference>
<comment type="similarity">
    <text evidence="1">Belongs to the bacterial solute-binding protein 3 family.</text>
</comment>
<evidence type="ECO:0000256" key="3">
    <source>
        <dbReference type="ARBA" id="ARBA00022729"/>
    </source>
</evidence>
<dbReference type="Pfam" id="PF00497">
    <property type="entry name" value="SBP_bac_3"/>
    <property type="match status" value="1"/>
</dbReference>
<dbReference type="Proteomes" id="UP000295302">
    <property type="component" value="Unassembled WGS sequence"/>
</dbReference>
<dbReference type="AlphaFoldDB" id="A0A4R4XN61"/>
<accession>A0A4R4XN61</accession>
<evidence type="ECO:0000313" key="5">
    <source>
        <dbReference type="EMBL" id="TDD32455.1"/>
    </source>
</evidence>